<evidence type="ECO:0000313" key="2">
    <source>
        <dbReference type="Proteomes" id="UP000024635"/>
    </source>
</evidence>
<organism evidence="1 2">
    <name type="scientific">Ancylostoma ceylanicum</name>
    <dbReference type="NCBI Taxonomy" id="53326"/>
    <lineage>
        <taxon>Eukaryota</taxon>
        <taxon>Metazoa</taxon>
        <taxon>Ecdysozoa</taxon>
        <taxon>Nematoda</taxon>
        <taxon>Chromadorea</taxon>
        <taxon>Rhabditida</taxon>
        <taxon>Rhabditina</taxon>
        <taxon>Rhabditomorpha</taxon>
        <taxon>Strongyloidea</taxon>
        <taxon>Ancylostomatidae</taxon>
        <taxon>Ancylostomatinae</taxon>
        <taxon>Ancylostoma</taxon>
    </lineage>
</organism>
<accession>A0A016RZ20</accession>
<protein>
    <submittedName>
        <fullName evidence="1">Uncharacterized protein</fullName>
    </submittedName>
</protein>
<reference evidence="2" key="1">
    <citation type="journal article" date="2015" name="Nat. Genet.">
        <title>The genome and transcriptome of the zoonotic hookworm Ancylostoma ceylanicum identify infection-specific gene families.</title>
        <authorList>
            <person name="Schwarz E.M."/>
            <person name="Hu Y."/>
            <person name="Antoshechkin I."/>
            <person name="Miller M.M."/>
            <person name="Sternberg P.W."/>
            <person name="Aroian R.V."/>
        </authorList>
    </citation>
    <scope>NUCLEOTIDE SEQUENCE</scope>
    <source>
        <strain evidence="2">HY135</strain>
    </source>
</reference>
<keyword evidence="2" id="KW-1185">Reference proteome</keyword>
<gene>
    <name evidence="1" type="primary">Acey_s0333.g2821</name>
    <name evidence="1" type="ORF">Y032_0333g2821</name>
</gene>
<dbReference type="Proteomes" id="UP000024635">
    <property type="component" value="Unassembled WGS sequence"/>
</dbReference>
<name>A0A016RZ20_9BILA</name>
<dbReference type="AlphaFoldDB" id="A0A016RZ20"/>
<proteinExistence type="predicted"/>
<comment type="caution">
    <text evidence="1">The sequence shown here is derived from an EMBL/GenBank/DDBJ whole genome shotgun (WGS) entry which is preliminary data.</text>
</comment>
<evidence type="ECO:0000313" key="1">
    <source>
        <dbReference type="EMBL" id="EYB83583.1"/>
    </source>
</evidence>
<dbReference type="EMBL" id="JARK01001669">
    <property type="protein sequence ID" value="EYB83583.1"/>
    <property type="molecule type" value="Genomic_DNA"/>
</dbReference>
<sequence>MANISVVDVALFQSYLILKQKLPIGTELMNQPNINTILDNAFEKKRFALIFGVSLVHFPCEYSKGGSDWSW</sequence>